<sequence length="454" mass="48334">MKVARYLSFLATGLSLLVATATGVSANGDAAGQQGKLVKRLATSAITGQKGAILLKNGNPTSCEVALISNLLGYVAANCLQYSSDGSVDMSPNYQVMISNGTTLSMGMFSVYSATAHFKYDPATYANNIALIKFNAGAPRQFKNYIAANRNDWSTTFFVSRAVTNGTQHAWIPTQVATPGNDVTGQCANASPLFASNMNDLICTSQTTVSTSTNGGSCALPYSSIYGIHDPDLAIAGLYSHSVIVGESLCKYTQIYHYYILLSNYLEWGGDVAKSTIYLYVADMTYVNNNNPNYSMVISGGSSSIGSIVVGGDLSGNSPNPTLPTSSATPTSTTSQPTATTTKASSSATATNTSSASSSGQNSTSGGMNIGIILLIIGIILLILAIIAYLLYRRYKKRREQRQMDLMEMNSDYGRGAQDFIRASYGTDKSAFNGGKHLNTRINLRSDQERHSEY</sequence>
<dbReference type="InterPro" id="IPR043504">
    <property type="entry name" value="Peptidase_S1_PA_chymotrypsin"/>
</dbReference>
<dbReference type="InterPro" id="IPR009003">
    <property type="entry name" value="Peptidase_S1_PA"/>
</dbReference>
<name>A0A9W8BFT3_9FUNG</name>
<organism evidence="8 9">
    <name type="scientific">Coemansia thaxteri</name>
    <dbReference type="NCBI Taxonomy" id="2663907"/>
    <lineage>
        <taxon>Eukaryota</taxon>
        <taxon>Fungi</taxon>
        <taxon>Fungi incertae sedis</taxon>
        <taxon>Zoopagomycota</taxon>
        <taxon>Kickxellomycotina</taxon>
        <taxon>Kickxellomycetes</taxon>
        <taxon>Kickxellales</taxon>
        <taxon>Kickxellaceae</taxon>
        <taxon>Coemansia</taxon>
    </lineage>
</organism>
<evidence type="ECO:0000313" key="8">
    <source>
        <dbReference type="EMBL" id="KAJ2003917.1"/>
    </source>
</evidence>
<evidence type="ECO:0000256" key="2">
    <source>
        <dbReference type="ARBA" id="ARBA00022692"/>
    </source>
</evidence>
<dbReference type="GO" id="GO:0071944">
    <property type="term" value="C:cell periphery"/>
    <property type="evidence" value="ECO:0007669"/>
    <property type="project" value="UniProtKB-ARBA"/>
</dbReference>
<keyword evidence="3 6" id="KW-1133">Transmembrane helix</keyword>
<dbReference type="OrthoDB" id="5565075at2759"/>
<evidence type="ECO:0000256" key="7">
    <source>
        <dbReference type="SAM" id="SignalP"/>
    </source>
</evidence>
<evidence type="ECO:0000256" key="3">
    <source>
        <dbReference type="ARBA" id="ARBA00022989"/>
    </source>
</evidence>
<dbReference type="InterPro" id="IPR051694">
    <property type="entry name" value="Immunoregulatory_rcpt-like"/>
</dbReference>
<evidence type="ECO:0000256" key="6">
    <source>
        <dbReference type="SAM" id="Phobius"/>
    </source>
</evidence>
<keyword evidence="9" id="KW-1185">Reference proteome</keyword>
<reference evidence="8" key="1">
    <citation type="submission" date="2022-07" db="EMBL/GenBank/DDBJ databases">
        <title>Phylogenomic reconstructions and comparative analyses of Kickxellomycotina fungi.</title>
        <authorList>
            <person name="Reynolds N.K."/>
            <person name="Stajich J.E."/>
            <person name="Barry K."/>
            <person name="Grigoriev I.V."/>
            <person name="Crous P."/>
            <person name="Smith M.E."/>
        </authorList>
    </citation>
    <scope>NUCLEOTIDE SEQUENCE</scope>
    <source>
        <strain evidence="8">IMI 214461</strain>
    </source>
</reference>
<dbReference type="SUPFAM" id="SSF50494">
    <property type="entry name" value="Trypsin-like serine proteases"/>
    <property type="match status" value="1"/>
</dbReference>
<feature type="signal peptide" evidence="7">
    <location>
        <begin position="1"/>
        <end position="26"/>
    </location>
</feature>
<evidence type="ECO:0000256" key="1">
    <source>
        <dbReference type="ARBA" id="ARBA00004167"/>
    </source>
</evidence>
<dbReference type="Gene3D" id="2.40.10.10">
    <property type="entry name" value="Trypsin-like serine proteases"/>
    <property type="match status" value="1"/>
</dbReference>
<keyword evidence="4 6" id="KW-0472">Membrane</keyword>
<feature type="transmembrane region" description="Helical" evidence="6">
    <location>
        <begin position="370"/>
        <end position="392"/>
    </location>
</feature>
<comment type="subcellular location">
    <subcellularLocation>
        <location evidence="1">Membrane</location>
        <topology evidence="1">Single-pass membrane protein</topology>
    </subcellularLocation>
</comment>
<evidence type="ECO:0000313" key="9">
    <source>
        <dbReference type="Proteomes" id="UP001150907"/>
    </source>
</evidence>
<keyword evidence="7" id="KW-0732">Signal</keyword>
<dbReference type="EMBL" id="JANBQF010000187">
    <property type="protein sequence ID" value="KAJ2003917.1"/>
    <property type="molecule type" value="Genomic_DNA"/>
</dbReference>
<feature type="chain" id="PRO_5040827646" evidence="7">
    <location>
        <begin position="27"/>
        <end position="454"/>
    </location>
</feature>
<keyword evidence="2 6" id="KW-0812">Transmembrane</keyword>
<evidence type="ECO:0000256" key="5">
    <source>
        <dbReference type="SAM" id="MobiDB-lite"/>
    </source>
</evidence>
<feature type="region of interest" description="Disordered" evidence="5">
    <location>
        <begin position="319"/>
        <end position="363"/>
    </location>
</feature>
<dbReference type="AlphaFoldDB" id="A0A9W8BFT3"/>
<comment type="caution">
    <text evidence="8">The sequence shown here is derived from an EMBL/GenBank/DDBJ whole genome shotgun (WGS) entry which is preliminary data.</text>
</comment>
<dbReference type="Proteomes" id="UP001150907">
    <property type="component" value="Unassembled WGS sequence"/>
</dbReference>
<gene>
    <name evidence="8" type="ORF">H4R26_002797</name>
</gene>
<accession>A0A9W8BFT3</accession>
<dbReference type="GO" id="GO:0016020">
    <property type="term" value="C:membrane"/>
    <property type="evidence" value="ECO:0007669"/>
    <property type="project" value="UniProtKB-SubCell"/>
</dbReference>
<proteinExistence type="predicted"/>
<dbReference type="PANTHER" id="PTHR15549">
    <property type="entry name" value="PAIRED IMMUNOGLOBULIN-LIKE TYPE 2 RECEPTOR"/>
    <property type="match status" value="1"/>
</dbReference>
<evidence type="ECO:0000256" key="4">
    <source>
        <dbReference type="ARBA" id="ARBA00023136"/>
    </source>
</evidence>
<protein>
    <submittedName>
        <fullName evidence="8">Uncharacterized protein</fullName>
    </submittedName>
</protein>